<dbReference type="Pfam" id="PF00534">
    <property type="entry name" value="Glycos_transf_1"/>
    <property type="match status" value="1"/>
</dbReference>
<gene>
    <name evidence="5" type="ORF">CLW00_10449</name>
</gene>
<dbReference type="RefSeq" id="WP_106133133.1">
    <property type="nucleotide sequence ID" value="NZ_PVTR01000004.1"/>
</dbReference>
<feature type="domain" description="Glycosyl transferase family 1" evidence="3">
    <location>
        <begin position="192"/>
        <end position="351"/>
    </location>
</feature>
<dbReference type="CDD" id="cd03801">
    <property type="entry name" value="GT4_PimA-like"/>
    <property type="match status" value="1"/>
</dbReference>
<organism evidence="5 6">
    <name type="scientific">Mongoliibacter ruber</name>
    <dbReference type="NCBI Taxonomy" id="1750599"/>
    <lineage>
        <taxon>Bacteria</taxon>
        <taxon>Pseudomonadati</taxon>
        <taxon>Bacteroidota</taxon>
        <taxon>Cytophagia</taxon>
        <taxon>Cytophagales</taxon>
        <taxon>Cyclobacteriaceae</taxon>
        <taxon>Mongoliibacter</taxon>
    </lineage>
</organism>
<dbReference type="EMBL" id="PVTR01000004">
    <property type="protein sequence ID" value="PRY88398.1"/>
    <property type="molecule type" value="Genomic_DNA"/>
</dbReference>
<evidence type="ECO:0000256" key="2">
    <source>
        <dbReference type="ARBA" id="ARBA00022679"/>
    </source>
</evidence>
<evidence type="ECO:0000256" key="1">
    <source>
        <dbReference type="ARBA" id="ARBA00022676"/>
    </source>
</evidence>
<dbReference type="OrthoDB" id="7560678at2"/>
<comment type="caution">
    <text evidence="5">The sequence shown here is derived from an EMBL/GenBank/DDBJ whole genome shotgun (WGS) entry which is preliminary data.</text>
</comment>
<evidence type="ECO:0000313" key="6">
    <source>
        <dbReference type="Proteomes" id="UP000238157"/>
    </source>
</evidence>
<dbReference type="Pfam" id="PF13439">
    <property type="entry name" value="Glyco_transf_4"/>
    <property type="match status" value="1"/>
</dbReference>
<dbReference type="AlphaFoldDB" id="A0A2T0WNW6"/>
<keyword evidence="6" id="KW-1185">Reference proteome</keyword>
<reference evidence="5 6" key="1">
    <citation type="submission" date="2018-03" db="EMBL/GenBank/DDBJ databases">
        <title>Genomic Encyclopedia of Archaeal and Bacterial Type Strains, Phase II (KMG-II): from individual species to whole genera.</title>
        <authorList>
            <person name="Goeker M."/>
        </authorList>
    </citation>
    <scope>NUCLEOTIDE SEQUENCE [LARGE SCALE GENOMIC DNA]</scope>
    <source>
        <strain evidence="5 6">DSM 27929</strain>
    </source>
</reference>
<sequence length="373" mass="42808">MSNQKRVFILLRSLDVFGGTEIQTLNLAKALIASGYEVALVLYFEVEPQLKSFFEDEGIQLKQLNIDSSKGLGRTFSEITGFLKKEKPDIVHIQYMNPGLIPILAAKWASVPIIIGQIHQPATYYKTLHKLFVKIADKMCDYFMSVSLNTQKSWFQKEFLYQVGQPFERNFTIYNSLYNIFKPNEALLLEKRNAKRIELAVVGRLRWEKGQIFALESFVGVCKKHDNVHLHLVGVGPDEAFLMEKCQELGIADKVTFHGQLAPAKLNEFYNNIHLVIVPSRFEAFGLTAIEAMYFETPIIATNVDGLKEVVREGVDGFLVEFGKNEILTERINLLIENPQMRIDMGIACRKRVEDNFSYEKYNLIIKDFYSRL</sequence>
<dbReference type="SUPFAM" id="SSF53756">
    <property type="entry name" value="UDP-Glycosyltransferase/glycogen phosphorylase"/>
    <property type="match status" value="1"/>
</dbReference>
<dbReference type="PANTHER" id="PTHR12526">
    <property type="entry name" value="GLYCOSYLTRANSFERASE"/>
    <property type="match status" value="1"/>
</dbReference>
<feature type="domain" description="Glycosyltransferase subfamily 4-like N-terminal" evidence="4">
    <location>
        <begin position="17"/>
        <end position="151"/>
    </location>
</feature>
<protein>
    <submittedName>
        <fullName evidence="5">Glycosyltransferase involved in cell wall biosynthesis</fullName>
    </submittedName>
</protein>
<evidence type="ECO:0000313" key="5">
    <source>
        <dbReference type="EMBL" id="PRY88398.1"/>
    </source>
</evidence>
<accession>A0A2T0WNW6</accession>
<evidence type="ECO:0000259" key="4">
    <source>
        <dbReference type="Pfam" id="PF13439"/>
    </source>
</evidence>
<dbReference type="PANTHER" id="PTHR12526:SF510">
    <property type="entry name" value="D-INOSITOL 3-PHOSPHATE GLYCOSYLTRANSFERASE"/>
    <property type="match status" value="1"/>
</dbReference>
<dbReference type="Proteomes" id="UP000238157">
    <property type="component" value="Unassembled WGS sequence"/>
</dbReference>
<dbReference type="GO" id="GO:0016757">
    <property type="term" value="F:glycosyltransferase activity"/>
    <property type="evidence" value="ECO:0007669"/>
    <property type="project" value="UniProtKB-KW"/>
</dbReference>
<proteinExistence type="predicted"/>
<dbReference type="InterPro" id="IPR028098">
    <property type="entry name" value="Glyco_trans_4-like_N"/>
</dbReference>
<name>A0A2T0WNW6_9BACT</name>
<keyword evidence="2 5" id="KW-0808">Transferase</keyword>
<keyword evidence="1" id="KW-0328">Glycosyltransferase</keyword>
<dbReference type="InterPro" id="IPR001296">
    <property type="entry name" value="Glyco_trans_1"/>
</dbReference>
<dbReference type="Gene3D" id="3.40.50.2000">
    <property type="entry name" value="Glycogen Phosphorylase B"/>
    <property type="match status" value="2"/>
</dbReference>
<evidence type="ECO:0000259" key="3">
    <source>
        <dbReference type="Pfam" id="PF00534"/>
    </source>
</evidence>